<dbReference type="Proteomes" id="UP000051576">
    <property type="component" value="Unassembled WGS sequence"/>
</dbReference>
<gene>
    <name evidence="8" type="ORF">FD21_GL002145</name>
</gene>
<dbReference type="PROSITE" id="PS51355">
    <property type="entry name" value="GLUTATHIONE_PEROXID_3"/>
    <property type="match status" value="1"/>
</dbReference>
<comment type="catalytic activity">
    <reaction evidence="1">
        <text>2 glutathione + H2O2 = glutathione disulfide + 2 H2O</text>
        <dbReference type="Rhea" id="RHEA:16833"/>
        <dbReference type="ChEBI" id="CHEBI:15377"/>
        <dbReference type="ChEBI" id="CHEBI:16240"/>
        <dbReference type="ChEBI" id="CHEBI:57925"/>
        <dbReference type="ChEBI" id="CHEBI:58297"/>
        <dbReference type="EC" id="1.11.1.9"/>
    </reaction>
</comment>
<evidence type="ECO:0000256" key="2">
    <source>
        <dbReference type="ARBA" id="ARBA00006926"/>
    </source>
</evidence>
<evidence type="ECO:0000256" key="6">
    <source>
        <dbReference type="PIRSR" id="PIRSR000303-1"/>
    </source>
</evidence>
<dbReference type="PANTHER" id="PTHR11592:SF78">
    <property type="entry name" value="GLUTATHIONE PEROXIDASE"/>
    <property type="match status" value="1"/>
</dbReference>
<dbReference type="Pfam" id="PF00255">
    <property type="entry name" value="GSHPx"/>
    <property type="match status" value="1"/>
</dbReference>
<evidence type="ECO:0000256" key="3">
    <source>
        <dbReference type="ARBA" id="ARBA00022559"/>
    </source>
</evidence>
<evidence type="ECO:0000256" key="5">
    <source>
        <dbReference type="ARBA" id="ARBA00069346"/>
    </source>
</evidence>
<dbReference type="PROSITE" id="PS00763">
    <property type="entry name" value="GLUTATHIONE_PEROXID_2"/>
    <property type="match status" value="1"/>
</dbReference>
<dbReference type="PROSITE" id="PS00460">
    <property type="entry name" value="GLUTATHIONE_PEROXID_1"/>
    <property type="match status" value="1"/>
</dbReference>
<organism evidence="8 9">
    <name type="scientific">Liquorilactobacillus vini DSM 20605</name>
    <dbReference type="NCBI Taxonomy" id="1133569"/>
    <lineage>
        <taxon>Bacteria</taxon>
        <taxon>Bacillati</taxon>
        <taxon>Bacillota</taxon>
        <taxon>Bacilli</taxon>
        <taxon>Lactobacillales</taxon>
        <taxon>Lactobacillaceae</taxon>
        <taxon>Liquorilactobacillus</taxon>
    </lineage>
</organism>
<dbReference type="GO" id="GO:0034599">
    <property type="term" value="P:cellular response to oxidative stress"/>
    <property type="evidence" value="ECO:0007669"/>
    <property type="project" value="TreeGrafter"/>
</dbReference>
<dbReference type="eggNOG" id="COG0386">
    <property type="taxonomic scope" value="Bacteria"/>
</dbReference>
<sequence length="144" mass="16562">MNGENKKLADYQGKVLIIVNTASKCGHTPQFADLEKLYQEFGPDKFKIIGFPCNQFLRQDPGTNKEIESFCRKNFGVTFDISQKVKVRGKEAIPLFKYLIARTNNQPIKWNFTKFLIDQKGQLVKRLEPKENPLQLAADIENLI</sequence>
<dbReference type="PRINTS" id="PR01011">
    <property type="entry name" value="GLUTPROXDASE"/>
</dbReference>
<dbReference type="FunFam" id="3.40.30.10:FF:000010">
    <property type="entry name" value="Glutathione peroxidase"/>
    <property type="match status" value="1"/>
</dbReference>
<dbReference type="PATRIC" id="fig|1133569.4.peg.2310"/>
<evidence type="ECO:0000256" key="1">
    <source>
        <dbReference type="ARBA" id="ARBA00000217"/>
    </source>
</evidence>
<dbReference type="CDD" id="cd00340">
    <property type="entry name" value="GSH_Peroxidase"/>
    <property type="match status" value="1"/>
</dbReference>
<feature type="active site" evidence="6">
    <location>
        <position position="25"/>
    </location>
</feature>
<reference evidence="8 9" key="1">
    <citation type="journal article" date="2015" name="Genome Announc.">
        <title>Expanding the biotechnology potential of lactobacilli through comparative genomics of 213 strains and associated genera.</title>
        <authorList>
            <person name="Sun Z."/>
            <person name="Harris H.M."/>
            <person name="McCann A."/>
            <person name="Guo C."/>
            <person name="Argimon S."/>
            <person name="Zhang W."/>
            <person name="Yang X."/>
            <person name="Jeffery I.B."/>
            <person name="Cooney J.C."/>
            <person name="Kagawa T.F."/>
            <person name="Liu W."/>
            <person name="Song Y."/>
            <person name="Salvetti E."/>
            <person name="Wrobel A."/>
            <person name="Rasinkangas P."/>
            <person name="Parkhill J."/>
            <person name="Rea M.C."/>
            <person name="O'Sullivan O."/>
            <person name="Ritari J."/>
            <person name="Douillard F.P."/>
            <person name="Paul Ross R."/>
            <person name="Yang R."/>
            <person name="Briner A.E."/>
            <person name="Felis G.E."/>
            <person name="de Vos W.M."/>
            <person name="Barrangou R."/>
            <person name="Klaenhammer T.R."/>
            <person name="Caufield P.W."/>
            <person name="Cui Y."/>
            <person name="Zhang H."/>
            <person name="O'Toole P.W."/>
        </authorList>
    </citation>
    <scope>NUCLEOTIDE SEQUENCE [LARGE SCALE GENOMIC DNA]</scope>
    <source>
        <strain evidence="8 9">DSM 20605</strain>
    </source>
</reference>
<dbReference type="GO" id="GO:0004602">
    <property type="term" value="F:glutathione peroxidase activity"/>
    <property type="evidence" value="ECO:0007669"/>
    <property type="project" value="UniProtKB-EC"/>
</dbReference>
<dbReference type="AlphaFoldDB" id="A0A0R2C719"/>
<dbReference type="PIRSF" id="PIRSF000303">
    <property type="entry name" value="Glutathion_perox"/>
    <property type="match status" value="1"/>
</dbReference>
<dbReference type="InterPro" id="IPR029760">
    <property type="entry name" value="GPX_CS"/>
</dbReference>
<dbReference type="InterPro" id="IPR000889">
    <property type="entry name" value="Glutathione_peroxidase"/>
</dbReference>
<evidence type="ECO:0000256" key="4">
    <source>
        <dbReference type="ARBA" id="ARBA00023002"/>
    </source>
</evidence>
<protein>
    <recommendedName>
        <fullName evidence="5 7">Glutathione peroxidase</fullName>
    </recommendedName>
</protein>
<dbReference type="SUPFAM" id="SSF52833">
    <property type="entry name" value="Thioredoxin-like"/>
    <property type="match status" value="1"/>
</dbReference>
<dbReference type="PANTHER" id="PTHR11592">
    <property type="entry name" value="GLUTATHIONE PEROXIDASE"/>
    <property type="match status" value="1"/>
</dbReference>
<evidence type="ECO:0000313" key="8">
    <source>
        <dbReference type="EMBL" id="KRM84185.1"/>
    </source>
</evidence>
<dbReference type="InterPro" id="IPR029759">
    <property type="entry name" value="GPX_AS"/>
</dbReference>
<dbReference type="Gene3D" id="3.40.30.10">
    <property type="entry name" value="Glutaredoxin"/>
    <property type="match status" value="1"/>
</dbReference>
<dbReference type="EMBL" id="AYYX01000090">
    <property type="protein sequence ID" value="KRM84185.1"/>
    <property type="molecule type" value="Genomic_DNA"/>
</dbReference>
<accession>A0A0R2C719</accession>
<comment type="caution">
    <text evidence="8">The sequence shown here is derived from an EMBL/GenBank/DDBJ whole genome shotgun (WGS) entry which is preliminary data.</text>
</comment>
<dbReference type="InterPro" id="IPR036249">
    <property type="entry name" value="Thioredoxin-like_sf"/>
</dbReference>
<keyword evidence="4 7" id="KW-0560">Oxidoreductase</keyword>
<evidence type="ECO:0000313" key="9">
    <source>
        <dbReference type="Proteomes" id="UP000051576"/>
    </source>
</evidence>
<evidence type="ECO:0000256" key="7">
    <source>
        <dbReference type="RuleBase" id="RU000499"/>
    </source>
</evidence>
<dbReference type="STRING" id="1133569.FD21_GL002145"/>
<name>A0A0R2C719_9LACO</name>
<comment type="similarity">
    <text evidence="2 7">Belongs to the glutathione peroxidase family.</text>
</comment>
<proteinExistence type="inferred from homology"/>
<keyword evidence="9" id="KW-1185">Reference proteome</keyword>
<keyword evidence="3 7" id="KW-0575">Peroxidase</keyword>